<dbReference type="OrthoDB" id="9777048at2"/>
<evidence type="ECO:0000313" key="1">
    <source>
        <dbReference type="EMBL" id="CUQ65553.1"/>
    </source>
</evidence>
<protein>
    <submittedName>
        <fullName evidence="1">Uncharacterized protein</fullName>
    </submittedName>
</protein>
<dbReference type="EMBL" id="LN885086">
    <property type="protein sequence ID" value="CUQ65553.1"/>
    <property type="molecule type" value="Genomic_DNA"/>
</dbReference>
<proteinExistence type="predicted"/>
<dbReference type="STRING" id="1715989.NITINOP_0577"/>
<dbReference type="Proteomes" id="UP000066284">
    <property type="component" value="Chromosome 1"/>
</dbReference>
<dbReference type="RefSeq" id="WP_062482979.1">
    <property type="nucleotide sequence ID" value="NZ_LN885086.1"/>
</dbReference>
<accession>A0A0S4KM68</accession>
<sequence length="293" mass="34235">MNIIVPKFIDGGEQTMSDRTAAFGRLEEAVSTPEEFDRLVSQALPILLERTRNHTRRFLKETGQWNEDTAHEKFVLRWSAEYLERFMVYGRSEVPCRPLFLLDSFVAKEHSRPEPFCYHTGLLTVLGRFLDGLAARAVISRDALIALYYHCYGMGPRDVISVTGLTESEGQRIYKNFRRWRESGWRRTMEEIGMTDDELGGLIARAERSRQQLNHEAERIIRLAQDHYRKSEPDHYPCLSRREWESMFSEGYGCDYRLWHLGLCVDCIQIAWGLGRTKTLTIEKPKLDIRVRP</sequence>
<keyword evidence="2" id="KW-1185">Reference proteome</keyword>
<organism evidence="1 2">
    <name type="scientific">Candidatus Nitrospira inopinata</name>
    <dbReference type="NCBI Taxonomy" id="1715989"/>
    <lineage>
        <taxon>Bacteria</taxon>
        <taxon>Pseudomonadati</taxon>
        <taxon>Nitrospirota</taxon>
        <taxon>Nitrospiria</taxon>
        <taxon>Nitrospirales</taxon>
        <taxon>Nitrospiraceae</taxon>
        <taxon>Nitrospira</taxon>
    </lineage>
</organism>
<dbReference type="AlphaFoldDB" id="A0A0S4KM68"/>
<name>A0A0S4KM68_9BACT</name>
<reference evidence="2" key="1">
    <citation type="submission" date="2015-09" db="EMBL/GenBank/DDBJ databases">
        <authorList>
            <person name="Daims H."/>
        </authorList>
    </citation>
    <scope>NUCLEOTIDE SEQUENCE [LARGE SCALE GENOMIC DNA]</scope>
</reference>
<dbReference type="KEGG" id="nio:NITINOP_0577"/>
<evidence type="ECO:0000313" key="2">
    <source>
        <dbReference type="Proteomes" id="UP000066284"/>
    </source>
</evidence>
<gene>
    <name evidence="1" type="ORF">NITINOP_0577</name>
</gene>